<dbReference type="EMBL" id="QYUJ01000008">
    <property type="protein sequence ID" value="RJF74971.1"/>
    <property type="molecule type" value="Genomic_DNA"/>
</dbReference>
<evidence type="ECO:0000313" key="2">
    <source>
        <dbReference type="Proteomes" id="UP000286287"/>
    </source>
</evidence>
<reference evidence="1 2" key="1">
    <citation type="submission" date="2018-09" db="EMBL/GenBank/DDBJ databases">
        <authorList>
            <person name="Zhu H."/>
        </authorList>
    </citation>
    <scope>NUCLEOTIDE SEQUENCE [LARGE SCALE GENOMIC DNA]</scope>
    <source>
        <strain evidence="1 2">K2S05-167</strain>
    </source>
</reference>
<accession>A0A418VFZ1</accession>
<dbReference type="AlphaFoldDB" id="A0A418VFZ1"/>
<sequence>MSTPVKNAAEAAARAYEVLRHEAIEQELAEVLAHVGRAADDGETSLTNLKITARTRIALGRRLRDLGFQVRTNQHSPHAKTAQLSLAWPAAPEDDEIAIKLVPSG</sequence>
<name>A0A418VFZ1_9DEIO</name>
<keyword evidence="2" id="KW-1185">Reference proteome</keyword>
<protein>
    <submittedName>
        <fullName evidence="1">Uncharacterized protein</fullName>
    </submittedName>
</protein>
<gene>
    <name evidence="1" type="ORF">D3875_02950</name>
</gene>
<dbReference type="Proteomes" id="UP000286287">
    <property type="component" value="Unassembled WGS sequence"/>
</dbReference>
<comment type="caution">
    <text evidence="1">The sequence shown here is derived from an EMBL/GenBank/DDBJ whole genome shotgun (WGS) entry which is preliminary data.</text>
</comment>
<evidence type="ECO:0000313" key="1">
    <source>
        <dbReference type="EMBL" id="RJF74971.1"/>
    </source>
</evidence>
<organism evidence="1 2">
    <name type="scientific">Deinococcus cavernae</name>
    <dbReference type="NCBI Taxonomy" id="2320857"/>
    <lineage>
        <taxon>Bacteria</taxon>
        <taxon>Thermotogati</taxon>
        <taxon>Deinococcota</taxon>
        <taxon>Deinococci</taxon>
        <taxon>Deinococcales</taxon>
        <taxon>Deinococcaceae</taxon>
        <taxon>Deinococcus</taxon>
    </lineage>
</organism>
<dbReference type="RefSeq" id="WP_119760998.1">
    <property type="nucleotide sequence ID" value="NZ_QYUJ01000008.1"/>
</dbReference>
<proteinExistence type="predicted"/>